<dbReference type="Gene3D" id="3.50.50.60">
    <property type="entry name" value="FAD/NAD(P)-binding domain"/>
    <property type="match status" value="1"/>
</dbReference>
<dbReference type="RefSeq" id="XP_016210086.1">
    <property type="nucleotide sequence ID" value="XM_016362121.1"/>
</dbReference>
<keyword evidence="4" id="KW-0812">Transmembrane</keyword>
<dbReference type="Proteomes" id="UP000053259">
    <property type="component" value="Unassembled WGS sequence"/>
</dbReference>
<evidence type="ECO:0000256" key="4">
    <source>
        <dbReference type="SAM" id="Phobius"/>
    </source>
</evidence>
<proteinExistence type="predicted"/>
<dbReference type="PANTHER" id="PTHR46720:SF3">
    <property type="entry name" value="FAD-BINDING DOMAIN-CONTAINING PROTEIN-RELATED"/>
    <property type="match status" value="1"/>
</dbReference>
<accession>A0A0D1YHA7</accession>
<dbReference type="SUPFAM" id="SSF51905">
    <property type="entry name" value="FAD/NAD(P)-binding domain"/>
    <property type="match status" value="1"/>
</dbReference>
<dbReference type="PRINTS" id="PR00420">
    <property type="entry name" value="RNGMNOXGNASE"/>
</dbReference>
<evidence type="ECO:0000256" key="3">
    <source>
        <dbReference type="ARBA" id="ARBA00023002"/>
    </source>
</evidence>
<evidence type="ECO:0000256" key="1">
    <source>
        <dbReference type="ARBA" id="ARBA00022630"/>
    </source>
</evidence>
<dbReference type="InterPro" id="IPR002938">
    <property type="entry name" value="FAD-bd"/>
</dbReference>
<dbReference type="EMBL" id="KN847566">
    <property type="protein sequence ID" value="KIW00217.1"/>
    <property type="molecule type" value="Genomic_DNA"/>
</dbReference>
<dbReference type="GO" id="GO:0016491">
    <property type="term" value="F:oxidoreductase activity"/>
    <property type="evidence" value="ECO:0007669"/>
    <property type="project" value="UniProtKB-KW"/>
</dbReference>
<feature type="domain" description="FAD-binding" evidence="5">
    <location>
        <begin position="9"/>
        <end position="370"/>
    </location>
</feature>
<dbReference type="VEuPathDB" id="FungiDB:PV09_08257"/>
<dbReference type="PANTHER" id="PTHR46720">
    <property type="entry name" value="HYDROXYLASE, PUTATIVE (AFU_ORTHOLOGUE AFUA_3G01460)-RELATED"/>
    <property type="match status" value="1"/>
</dbReference>
<keyword evidence="3" id="KW-0560">Oxidoreductase</keyword>
<evidence type="ECO:0000313" key="7">
    <source>
        <dbReference type="Proteomes" id="UP000053259"/>
    </source>
</evidence>
<keyword evidence="7" id="KW-1185">Reference proteome</keyword>
<dbReference type="GeneID" id="27316230"/>
<dbReference type="InParanoid" id="A0A0D1YHA7"/>
<dbReference type="AlphaFoldDB" id="A0A0D1YHA7"/>
<evidence type="ECO:0000256" key="2">
    <source>
        <dbReference type="ARBA" id="ARBA00022827"/>
    </source>
</evidence>
<dbReference type="InterPro" id="IPR036188">
    <property type="entry name" value="FAD/NAD-bd_sf"/>
</dbReference>
<dbReference type="Pfam" id="PF01494">
    <property type="entry name" value="FAD_binding_3"/>
    <property type="match status" value="1"/>
</dbReference>
<dbReference type="STRING" id="253628.A0A0D1YHA7"/>
<keyword evidence="2" id="KW-0274">FAD</keyword>
<sequence length="452" mass="50232">MSIDDQPISVVIIGAGIGGLALAIGLLKQNVKFTVYEAAPKFDAVGAGIGLGPNALRAMELMDPTFASKYNKVKVGNTTPERKNEQFEILGTQEGFGITDEWTGGSVSHPKFERSSAHRKALLAIMESLIPDGTVKFNKRVRDIKQDHLQDKVRIDFEDNTFVEADVVIGCDGIKGLSRKAVLESRWPEEVAAKYVHTYVYRGIAPMEEAKKRVGVFGQDAKWWMGPRKGWTMYPISGGTEVNIVCFMYDENAWEGAQVTREVTREEMEAEFENFDGRLKSMLEFVKPIKWPLFHHPDTPTYYNGHICLLGDSAHASSPSQAAGAGQGLEDALILSRLLGLVRSKDQISIALEIYDSIRRPRAQGVVRESAQVGRAYYLIDPKFGDDLVKITEDANRRLPLIWWHDLDGDVKRAEDTFREKVSESKKSQIVAVSVIETPSVEPPLAAHTIAV</sequence>
<evidence type="ECO:0000259" key="5">
    <source>
        <dbReference type="Pfam" id="PF01494"/>
    </source>
</evidence>
<dbReference type="GO" id="GO:0044550">
    <property type="term" value="P:secondary metabolite biosynthetic process"/>
    <property type="evidence" value="ECO:0007669"/>
    <property type="project" value="TreeGrafter"/>
</dbReference>
<keyword evidence="1" id="KW-0285">Flavoprotein</keyword>
<keyword evidence="4" id="KW-0472">Membrane</keyword>
<keyword evidence="4" id="KW-1133">Transmembrane helix</keyword>
<organism evidence="6 7">
    <name type="scientific">Verruconis gallopava</name>
    <dbReference type="NCBI Taxonomy" id="253628"/>
    <lineage>
        <taxon>Eukaryota</taxon>
        <taxon>Fungi</taxon>
        <taxon>Dikarya</taxon>
        <taxon>Ascomycota</taxon>
        <taxon>Pezizomycotina</taxon>
        <taxon>Dothideomycetes</taxon>
        <taxon>Pleosporomycetidae</taxon>
        <taxon>Venturiales</taxon>
        <taxon>Sympoventuriaceae</taxon>
        <taxon>Verruconis</taxon>
    </lineage>
</organism>
<dbReference type="SUPFAM" id="SSF54373">
    <property type="entry name" value="FAD-linked reductases, C-terminal domain"/>
    <property type="match status" value="1"/>
</dbReference>
<reference evidence="6 7" key="1">
    <citation type="submission" date="2015-01" db="EMBL/GenBank/DDBJ databases">
        <title>The Genome Sequence of Ochroconis gallopava CBS43764.</title>
        <authorList>
            <consortium name="The Broad Institute Genomics Platform"/>
            <person name="Cuomo C."/>
            <person name="de Hoog S."/>
            <person name="Gorbushina A."/>
            <person name="Stielow B."/>
            <person name="Teixiera M."/>
            <person name="Abouelleil A."/>
            <person name="Chapman S.B."/>
            <person name="Priest M."/>
            <person name="Young S.K."/>
            <person name="Wortman J."/>
            <person name="Nusbaum C."/>
            <person name="Birren B."/>
        </authorList>
    </citation>
    <scope>NUCLEOTIDE SEQUENCE [LARGE SCALE GENOMIC DNA]</scope>
    <source>
        <strain evidence="6 7">CBS 43764</strain>
    </source>
</reference>
<gene>
    <name evidence="6" type="ORF">PV09_08257</name>
</gene>
<dbReference type="HOGENOM" id="CLU_009665_6_3_1"/>
<dbReference type="GO" id="GO:0071949">
    <property type="term" value="F:FAD binding"/>
    <property type="evidence" value="ECO:0007669"/>
    <property type="project" value="InterPro"/>
</dbReference>
<protein>
    <recommendedName>
        <fullName evidence="5">FAD-binding domain-containing protein</fullName>
    </recommendedName>
</protein>
<dbReference type="OrthoDB" id="417877at2759"/>
<evidence type="ECO:0000313" key="6">
    <source>
        <dbReference type="EMBL" id="KIW00217.1"/>
    </source>
</evidence>
<dbReference type="InterPro" id="IPR051104">
    <property type="entry name" value="FAD_monoxygenase"/>
</dbReference>
<name>A0A0D1YHA7_9PEZI</name>
<feature type="transmembrane region" description="Helical" evidence="4">
    <location>
        <begin position="6"/>
        <end position="27"/>
    </location>
</feature>